<accession>A0A7C2P612</accession>
<reference evidence="1" key="1">
    <citation type="journal article" date="2020" name="mSystems">
        <title>Genome- and Community-Level Interaction Insights into Carbon Utilization and Element Cycling Functions of Hydrothermarchaeota in Hydrothermal Sediment.</title>
        <authorList>
            <person name="Zhou Z."/>
            <person name="Liu Y."/>
            <person name="Xu W."/>
            <person name="Pan J."/>
            <person name="Luo Z.H."/>
            <person name="Li M."/>
        </authorList>
    </citation>
    <scope>NUCLEOTIDE SEQUENCE [LARGE SCALE GENOMIC DNA]</scope>
    <source>
        <strain evidence="1">SpSt-339</strain>
    </source>
</reference>
<organism evidence="1">
    <name type="scientific">Schlesneria paludicola</name>
    <dbReference type="NCBI Taxonomy" id="360056"/>
    <lineage>
        <taxon>Bacteria</taxon>
        <taxon>Pseudomonadati</taxon>
        <taxon>Planctomycetota</taxon>
        <taxon>Planctomycetia</taxon>
        <taxon>Planctomycetales</taxon>
        <taxon>Planctomycetaceae</taxon>
        <taxon>Schlesneria</taxon>
    </lineage>
</organism>
<protein>
    <submittedName>
        <fullName evidence="1">Uncharacterized protein</fullName>
    </submittedName>
</protein>
<name>A0A7C2P612_9PLAN</name>
<proteinExistence type="predicted"/>
<sequence length="126" mass="13514">MPSTTCGSAATEWLAKLSRAIVTGDAIEARACVLELASWSPADVAQPPGLSGLELVVAAAMLELLAERAHQSTPPWTAAVGGWPEPVFLVESALRFPNLRRMCETESPAPLKRRNLFAPANYLTWA</sequence>
<comment type="caution">
    <text evidence="1">The sequence shown here is derived from an EMBL/GenBank/DDBJ whole genome shotgun (WGS) entry which is preliminary data.</text>
</comment>
<dbReference type="AlphaFoldDB" id="A0A7C2P612"/>
<gene>
    <name evidence="1" type="ORF">ENQ76_09330</name>
</gene>
<evidence type="ECO:0000313" key="1">
    <source>
        <dbReference type="EMBL" id="HEN15655.1"/>
    </source>
</evidence>
<dbReference type="EMBL" id="DSOK01000262">
    <property type="protein sequence ID" value="HEN15655.1"/>
    <property type="molecule type" value="Genomic_DNA"/>
</dbReference>